<gene>
    <name evidence="2" type="ORF">GCM10020367_40860</name>
</gene>
<dbReference type="Proteomes" id="UP001499990">
    <property type="component" value="Unassembled WGS sequence"/>
</dbReference>
<organism evidence="2 3">
    <name type="scientific">Streptomyces sannanensis</name>
    <dbReference type="NCBI Taxonomy" id="285536"/>
    <lineage>
        <taxon>Bacteria</taxon>
        <taxon>Bacillati</taxon>
        <taxon>Actinomycetota</taxon>
        <taxon>Actinomycetes</taxon>
        <taxon>Kitasatosporales</taxon>
        <taxon>Streptomycetaceae</taxon>
        <taxon>Streptomyces</taxon>
    </lineage>
</organism>
<dbReference type="EMBL" id="BAAAYL010000001">
    <property type="protein sequence ID" value="GAA3374962.1"/>
    <property type="molecule type" value="Genomic_DNA"/>
</dbReference>
<evidence type="ECO:0000313" key="3">
    <source>
        <dbReference type="Proteomes" id="UP001499990"/>
    </source>
</evidence>
<keyword evidence="3" id="KW-1185">Reference proteome</keyword>
<comment type="caution">
    <text evidence="2">The sequence shown here is derived from an EMBL/GenBank/DDBJ whole genome shotgun (WGS) entry which is preliminary data.</text>
</comment>
<sequence>MITGFRQAEAALPATGGGGGPDDRQYRSFSRDADWHGHPDLTPIPVDPPLPTRTVALLTREGAYRSAAPGLSSS</sequence>
<evidence type="ECO:0000256" key="1">
    <source>
        <dbReference type="SAM" id="MobiDB-lite"/>
    </source>
</evidence>
<evidence type="ECO:0000313" key="2">
    <source>
        <dbReference type="EMBL" id="GAA3374962.1"/>
    </source>
</evidence>
<protein>
    <submittedName>
        <fullName evidence="2">Uncharacterized protein</fullName>
    </submittedName>
</protein>
<reference evidence="3" key="1">
    <citation type="journal article" date="2019" name="Int. J. Syst. Evol. Microbiol.">
        <title>The Global Catalogue of Microorganisms (GCM) 10K type strain sequencing project: providing services to taxonomists for standard genome sequencing and annotation.</title>
        <authorList>
            <consortium name="The Broad Institute Genomics Platform"/>
            <consortium name="The Broad Institute Genome Sequencing Center for Infectious Disease"/>
            <person name="Wu L."/>
            <person name="Ma J."/>
        </authorList>
    </citation>
    <scope>NUCLEOTIDE SEQUENCE [LARGE SCALE GENOMIC DNA]</scope>
    <source>
        <strain evidence="3">JCM 9651</strain>
    </source>
</reference>
<accession>A0ABP6SET5</accession>
<feature type="region of interest" description="Disordered" evidence="1">
    <location>
        <begin position="1"/>
        <end position="50"/>
    </location>
</feature>
<proteinExistence type="predicted"/>
<feature type="compositionally biased region" description="Basic and acidic residues" evidence="1">
    <location>
        <begin position="21"/>
        <end position="39"/>
    </location>
</feature>
<name>A0ABP6SET5_9ACTN</name>